<proteinExistence type="predicted"/>
<evidence type="ECO:0000313" key="1">
    <source>
        <dbReference type="EMBL" id="CAD8998349.1"/>
    </source>
</evidence>
<gene>
    <name evidence="1" type="ORF">EGYM00392_LOCUS9419</name>
</gene>
<organism evidence="1">
    <name type="scientific">Eutreptiella gymnastica</name>
    <dbReference type="NCBI Taxonomy" id="73025"/>
    <lineage>
        <taxon>Eukaryota</taxon>
        <taxon>Discoba</taxon>
        <taxon>Euglenozoa</taxon>
        <taxon>Euglenida</taxon>
        <taxon>Spirocuta</taxon>
        <taxon>Euglenophyceae</taxon>
        <taxon>Eutreptiales</taxon>
        <taxon>Eutreptiaceae</taxon>
        <taxon>Eutreptiella</taxon>
    </lineage>
</organism>
<reference evidence="1" key="1">
    <citation type="submission" date="2021-01" db="EMBL/GenBank/DDBJ databases">
        <authorList>
            <person name="Corre E."/>
            <person name="Pelletier E."/>
            <person name="Niang G."/>
            <person name="Scheremetjew M."/>
            <person name="Finn R."/>
            <person name="Kale V."/>
            <person name="Holt S."/>
            <person name="Cochrane G."/>
            <person name="Meng A."/>
            <person name="Brown T."/>
            <person name="Cohen L."/>
        </authorList>
    </citation>
    <scope>NUCLEOTIDE SEQUENCE</scope>
    <source>
        <strain evidence="1">NIES-381</strain>
    </source>
</reference>
<dbReference type="AlphaFoldDB" id="A0A7S1N5H3"/>
<protein>
    <submittedName>
        <fullName evidence="1">Uncharacterized protein</fullName>
    </submittedName>
</protein>
<accession>A0A7S1N5H3</accession>
<dbReference type="EMBL" id="HBGA01025396">
    <property type="protein sequence ID" value="CAD8998349.1"/>
    <property type="molecule type" value="Transcribed_RNA"/>
</dbReference>
<sequence length="121" mass="13072">MLYTTSQMLWSTTGSCCCELFHSIYAMRENGLHCPLPDSVDGSWTSSAVQSAGLKGAAIGTQNSLNSSPPLQLSVYEYSIESDTHWLIAALCEHSISSWAQSVCMTGLISINSNRKTIGAY</sequence>
<name>A0A7S1N5H3_9EUGL</name>